<feature type="domain" description="Calcineurin-like phosphoesterase" evidence="3">
    <location>
        <begin position="49"/>
        <end position="210"/>
    </location>
</feature>
<keyword evidence="5" id="KW-1185">Reference proteome</keyword>
<dbReference type="PATRIC" id="fig|1308866.3.peg.1220"/>
<evidence type="ECO:0000259" key="3">
    <source>
        <dbReference type="Pfam" id="PF00149"/>
    </source>
</evidence>
<dbReference type="Gene3D" id="3.60.21.10">
    <property type="match status" value="1"/>
</dbReference>
<dbReference type="PANTHER" id="PTHR31302:SF31">
    <property type="entry name" value="PHOSPHODIESTERASE YAEI"/>
    <property type="match status" value="1"/>
</dbReference>
<dbReference type="OrthoDB" id="9780884at2"/>
<dbReference type="InterPro" id="IPR004843">
    <property type="entry name" value="Calcineurin-like_PHP"/>
</dbReference>
<keyword evidence="1" id="KW-0479">Metal-binding</keyword>
<organism evidence="4 5">
    <name type="scientific">Gracilibacillus halophilus YIM-C55.5</name>
    <dbReference type="NCBI Taxonomy" id="1308866"/>
    <lineage>
        <taxon>Bacteria</taxon>
        <taxon>Bacillati</taxon>
        <taxon>Bacillota</taxon>
        <taxon>Bacilli</taxon>
        <taxon>Bacillales</taxon>
        <taxon>Bacillaceae</taxon>
        <taxon>Gracilibacillus</taxon>
    </lineage>
</organism>
<gene>
    <name evidence="4" type="ORF">J416_06023</name>
</gene>
<dbReference type="PANTHER" id="PTHR31302">
    <property type="entry name" value="TRANSMEMBRANE PROTEIN WITH METALLOPHOSPHOESTERASE DOMAIN-RELATED"/>
    <property type="match status" value="1"/>
</dbReference>
<sequence>MKKWRRLLIIVTVLLFCLIVGKIYYDTNVFTMNRVSISSNQWGSDQPLQILQITDLHNKDFGQHNQSLIEDIQSIHADVIVITGDIIDRNTDEFSHVYAFIEKLVSVKSNVYFVTGNHEWDHPRTNEFVKGLQERGIQLLDNRQVALEKEGFPFILAGVGDASTDHDQLKETTTGLRDDSFTVLLSHTPYDHHVINEHAVDLVLSGHTHGGQVRLPIIGGIVAPDQGLFPKYDKGIFDMGENQYLYVDSGLGTSVLPIRFLNQSQYSLITIRSSSSNI</sequence>
<reference evidence="4 5" key="1">
    <citation type="submission" date="2013-03" db="EMBL/GenBank/DDBJ databases">
        <title>Draft genome sequence of Gracibacillus halophilus YIM-C55.5, a moderately halophilic and thermophilic organism from the Xiaochaidamu salt lake.</title>
        <authorList>
            <person name="Sugumar T."/>
            <person name="Polireddy D.R."/>
            <person name="Antony A."/>
            <person name="Madhava Y.R."/>
            <person name="Sivakumar N."/>
        </authorList>
    </citation>
    <scope>NUCLEOTIDE SEQUENCE [LARGE SCALE GENOMIC DNA]</scope>
    <source>
        <strain evidence="4 5">YIM-C55.5</strain>
    </source>
</reference>
<dbReference type="eggNOG" id="COG1408">
    <property type="taxonomic scope" value="Bacteria"/>
</dbReference>
<dbReference type="CDD" id="cd07385">
    <property type="entry name" value="MPP_YkuE_C"/>
    <property type="match status" value="1"/>
</dbReference>
<evidence type="ECO:0000256" key="2">
    <source>
        <dbReference type="ARBA" id="ARBA00022801"/>
    </source>
</evidence>
<dbReference type="GO" id="GO:0046872">
    <property type="term" value="F:metal ion binding"/>
    <property type="evidence" value="ECO:0007669"/>
    <property type="project" value="UniProtKB-KW"/>
</dbReference>
<dbReference type="SUPFAM" id="SSF56300">
    <property type="entry name" value="Metallo-dependent phosphatases"/>
    <property type="match status" value="1"/>
</dbReference>
<dbReference type="Proteomes" id="UP000012283">
    <property type="component" value="Unassembled WGS sequence"/>
</dbReference>
<dbReference type="GO" id="GO:0016020">
    <property type="term" value="C:membrane"/>
    <property type="evidence" value="ECO:0007669"/>
    <property type="project" value="GOC"/>
</dbReference>
<dbReference type="Pfam" id="PF00149">
    <property type="entry name" value="Metallophos"/>
    <property type="match status" value="1"/>
</dbReference>
<proteinExistence type="predicted"/>
<dbReference type="InterPro" id="IPR051158">
    <property type="entry name" value="Metallophosphoesterase_sf"/>
</dbReference>
<evidence type="ECO:0000313" key="5">
    <source>
        <dbReference type="Proteomes" id="UP000012283"/>
    </source>
</evidence>
<dbReference type="AlphaFoldDB" id="N4WT86"/>
<dbReference type="GO" id="GO:0009245">
    <property type="term" value="P:lipid A biosynthetic process"/>
    <property type="evidence" value="ECO:0007669"/>
    <property type="project" value="TreeGrafter"/>
</dbReference>
<accession>N4WT86</accession>
<evidence type="ECO:0000313" key="4">
    <source>
        <dbReference type="EMBL" id="ENH97545.1"/>
    </source>
</evidence>
<dbReference type="GO" id="GO:0008758">
    <property type="term" value="F:UDP-2,3-diacylglucosamine hydrolase activity"/>
    <property type="evidence" value="ECO:0007669"/>
    <property type="project" value="TreeGrafter"/>
</dbReference>
<keyword evidence="2" id="KW-0378">Hydrolase</keyword>
<protein>
    <recommendedName>
        <fullName evidence="3">Calcineurin-like phosphoesterase domain-containing protein</fullName>
    </recommendedName>
</protein>
<evidence type="ECO:0000256" key="1">
    <source>
        <dbReference type="ARBA" id="ARBA00022723"/>
    </source>
</evidence>
<dbReference type="InterPro" id="IPR029052">
    <property type="entry name" value="Metallo-depent_PP-like"/>
</dbReference>
<comment type="caution">
    <text evidence="4">The sequence shown here is derived from an EMBL/GenBank/DDBJ whole genome shotgun (WGS) entry which is preliminary data.</text>
</comment>
<dbReference type="EMBL" id="APML01000019">
    <property type="protein sequence ID" value="ENH97545.1"/>
    <property type="molecule type" value="Genomic_DNA"/>
</dbReference>
<dbReference type="RefSeq" id="WP_003466626.1">
    <property type="nucleotide sequence ID" value="NZ_APML01000019.1"/>
</dbReference>
<name>N4WT86_9BACI</name>